<dbReference type="InterPro" id="IPR050490">
    <property type="entry name" value="Bact_solute-bd_prot1"/>
</dbReference>
<dbReference type="Proteomes" id="UP001209746">
    <property type="component" value="Unassembled WGS sequence"/>
</dbReference>
<reference evidence="2" key="1">
    <citation type="submission" date="2023-02" db="EMBL/GenBank/DDBJ databases">
        <title>Enrichment on poylsaccharides allowed isolation of novel metabolic and taxonomic groups of Haloarchaea.</title>
        <authorList>
            <person name="Sorokin D.Y."/>
            <person name="Elcheninov A.G."/>
            <person name="Khizhniak T.V."/>
            <person name="Kolganova T.V."/>
            <person name="Kublanov I.V."/>
        </authorList>
    </citation>
    <scope>NUCLEOTIDE SEQUENCE</scope>
    <source>
        <strain evidence="2">HArc-curdl7</strain>
    </source>
</reference>
<dbReference type="InterPro" id="IPR006059">
    <property type="entry name" value="SBP"/>
</dbReference>
<organism evidence="2 3">
    <name type="scientific">Halapricum hydrolyticum</name>
    <dbReference type="NCBI Taxonomy" id="2979991"/>
    <lineage>
        <taxon>Archaea</taxon>
        <taxon>Methanobacteriati</taxon>
        <taxon>Methanobacteriota</taxon>
        <taxon>Stenosarchaea group</taxon>
        <taxon>Halobacteria</taxon>
        <taxon>Halobacteriales</taxon>
        <taxon>Haloarculaceae</taxon>
        <taxon>Halapricum</taxon>
    </lineage>
</organism>
<evidence type="ECO:0000313" key="2">
    <source>
        <dbReference type="EMBL" id="MCU4725946.1"/>
    </source>
</evidence>
<dbReference type="PANTHER" id="PTHR43649">
    <property type="entry name" value="ARABINOSE-BINDING PROTEIN-RELATED"/>
    <property type="match status" value="1"/>
</dbReference>
<evidence type="ECO:0000313" key="3">
    <source>
        <dbReference type="Proteomes" id="UP001209746"/>
    </source>
</evidence>
<feature type="region of interest" description="Disordered" evidence="1">
    <location>
        <begin position="329"/>
        <end position="349"/>
    </location>
</feature>
<name>A0AAE3I8W5_9EURY</name>
<sequence>FVAGLAATGTSAVGAGCGKLGATLGDGGENDTQVTCAVVTGFPADTVKTALYEHGGLSRDVDVGFRVDSYAPESTKGDFLGRLASGSDAADLFVLRDRWLQLFYEQGVLANLTERLPDRVLAPVESESFWAASRSGRAQGTGDRYGIPLRVETRVILYRRDLAEAAGYDPAGANWGSEPLSWERWSHVLADTLADSGVEYGFTSPLGAFWGLAYGPFYEALSTWGGAYFGDPTATLLGPAGERPVTVAEDPGMDAARMLRQFLHGESVDGFGSFAGDFVPAAALEWNEGDVRKALSRDEAVAHHIWASALTDSAVEDVDVTADRFGVTPTPYGVRPQEGSYPRTGGTMSPMVSRQVIVNPNSERQSAITRVLQAMTSPGFQKRLLRTEGWLPPRKDVFDSAAADETLGAHAQTLRLVGEHALPVPWTPVWEEQMGSIATHVNAVLAREQSPRAGLESLASELRRIEQNA</sequence>
<proteinExistence type="predicted"/>
<dbReference type="PANTHER" id="PTHR43649:SF12">
    <property type="entry name" value="DIACETYLCHITOBIOSE BINDING PROTEIN DASA"/>
    <property type="match status" value="1"/>
</dbReference>
<dbReference type="RefSeq" id="WP_315910507.1">
    <property type="nucleotide sequence ID" value="NZ_JAOPKD010000001.1"/>
</dbReference>
<dbReference type="Gene3D" id="3.40.190.10">
    <property type="entry name" value="Periplasmic binding protein-like II"/>
    <property type="match status" value="2"/>
</dbReference>
<dbReference type="AlphaFoldDB" id="A0AAE3I8W5"/>
<dbReference type="EMBL" id="JAOPKD010000001">
    <property type="protein sequence ID" value="MCU4725946.1"/>
    <property type="molecule type" value="Genomic_DNA"/>
</dbReference>
<comment type="caution">
    <text evidence="2">The sequence shown here is derived from an EMBL/GenBank/DDBJ whole genome shotgun (WGS) entry which is preliminary data.</text>
</comment>
<accession>A0AAE3I8W5</accession>
<evidence type="ECO:0000256" key="1">
    <source>
        <dbReference type="SAM" id="MobiDB-lite"/>
    </source>
</evidence>
<protein>
    <submittedName>
        <fullName evidence="2">Extracellular solute-binding protein</fullName>
    </submittedName>
</protein>
<dbReference type="SUPFAM" id="SSF53850">
    <property type="entry name" value="Periplasmic binding protein-like II"/>
    <property type="match status" value="1"/>
</dbReference>
<dbReference type="Pfam" id="PF01547">
    <property type="entry name" value="SBP_bac_1"/>
    <property type="match status" value="1"/>
</dbReference>
<feature type="non-terminal residue" evidence="2">
    <location>
        <position position="1"/>
    </location>
</feature>
<gene>
    <name evidence="2" type="ORF">OB914_03025</name>
</gene>